<protein>
    <submittedName>
        <fullName evidence="3">M23 family metallopeptidase</fullName>
    </submittedName>
</protein>
<evidence type="ECO:0000313" key="3">
    <source>
        <dbReference type="EMBL" id="GAA0482196.1"/>
    </source>
</evidence>
<organism evidence="3 4">
    <name type="scientific">Streptomyces stramineus</name>
    <dbReference type="NCBI Taxonomy" id="173861"/>
    <lineage>
        <taxon>Bacteria</taxon>
        <taxon>Bacillati</taxon>
        <taxon>Actinomycetota</taxon>
        <taxon>Actinomycetes</taxon>
        <taxon>Kitasatosporales</taxon>
        <taxon>Streptomycetaceae</taxon>
        <taxon>Streptomyces</taxon>
    </lineage>
</organism>
<dbReference type="Gene3D" id="2.70.70.10">
    <property type="entry name" value="Glucose Permease (Domain IIA)"/>
    <property type="match status" value="1"/>
</dbReference>
<sequence>MASNEPAREASPYGASYEFSYEPSPGDSYEATDETTREFLYEPAPGPRFGAPHETSSGNGSGTGYGNGYETSGGPFHESSYEPGFVRPYAPRPTDAPALPDSPVAAVTGTTGQSRRAEWNPSTDSAFPVRGRHRVVKQRGGTMARSGAVLGVGVIAAVGAGGMATAQDRPTARISMPDLAQLPGVGTLLAGDGERAGDGGGSTTADRPGTSASGSRAGGAAQPGAGQPLTQAGLSAEDVARGTANAGEALRARILQQAEHQQTAADDEARASRASAAGAAQRKAAADRAAEAKAAADAAEAAREKAAEERAEKKEAAARARADGPAEGSGTSSSGSSTSGSASGAQSGGSGSGKSSRSTGSFALPVGSYTLTAGFGQSGNMWSANHTGQDFAAPTGTPVKAVGAGTITQAGWAGAYGYRVVLTLDDGTEVWFCHLSSMVVTSGKVDAGDVIGRVGATGNVTGPHLHMEVRPGGGAPVAPLSWLRGKGLQP</sequence>
<dbReference type="CDD" id="cd12797">
    <property type="entry name" value="M23_peptidase"/>
    <property type="match status" value="1"/>
</dbReference>
<keyword evidence="4" id="KW-1185">Reference proteome</keyword>
<name>A0ABP3KLZ5_9ACTN</name>
<proteinExistence type="predicted"/>
<evidence type="ECO:0000259" key="2">
    <source>
        <dbReference type="Pfam" id="PF01551"/>
    </source>
</evidence>
<feature type="compositionally biased region" description="Low complexity" evidence="1">
    <location>
        <begin position="328"/>
        <end position="345"/>
    </location>
</feature>
<feature type="region of interest" description="Disordered" evidence="1">
    <location>
        <begin position="258"/>
        <end position="283"/>
    </location>
</feature>
<feature type="domain" description="M23ase beta-sheet core" evidence="2">
    <location>
        <begin position="385"/>
        <end position="477"/>
    </location>
</feature>
<dbReference type="EMBL" id="BAAAHB010000074">
    <property type="protein sequence ID" value="GAA0482196.1"/>
    <property type="molecule type" value="Genomic_DNA"/>
</dbReference>
<feature type="region of interest" description="Disordered" evidence="1">
    <location>
        <begin position="1"/>
        <end position="126"/>
    </location>
</feature>
<feature type="compositionally biased region" description="Low complexity" evidence="1">
    <location>
        <begin position="272"/>
        <end position="283"/>
    </location>
</feature>
<dbReference type="Pfam" id="PF01551">
    <property type="entry name" value="Peptidase_M23"/>
    <property type="match status" value="1"/>
</dbReference>
<dbReference type="InterPro" id="IPR050570">
    <property type="entry name" value="Cell_wall_metabolism_enzyme"/>
</dbReference>
<feature type="compositionally biased region" description="Polar residues" evidence="1">
    <location>
        <begin position="108"/>
        <end position="125"/>
    </location>
</feature>
<reference evidence="4" key="1">
    <citation type="journal article" date="2019" name="Int. J. Syst. Evol. Microbiol.">
        <title>The Global Catalogue of Microorganisms (GCM) 10K type strain sequencing project: providing services to taxonomists for standard genome sequencing and annotation.</title>
        <authorList>
            <consortium name="The Broad Institute Genomics Platform"/>
            <consortium name="The Broad Institute Genome Sequencing Center for Infectious Disease"/>
            <person name="Wu L."/>
            <person name="Ma J."/>
        </authorList>
    </citation>
    <scope>NUCLEOTIDE SEQUENCE [LARGE SCALE GENOMIC DNA]</scope>
    <source>
        <strain evidence="4">JCM 10649</strain>
    </source>
</reference>
<dbReference type="PANTHER" id="PTHR21666">
    <property type="entry name" value="PEPTIDASE-RELATED"/>
    <property type="match status" value="1"/>
</dbReference>
<feature type="region of interest" description="Disordered" evidence="1">
    <location>
        <begin position="296"/>
        <end position="359"/>
    </location>
</feature>
<feature type="region of interest" description="Disordered" evidence="1">
    <location>
        <begin position="185"/>
        <end position="230"/>
    </location>
</feature>
<dbReference type="SUPFAM" id="SSF51261">
    <property type="entry name" value="Duplicated hybrid motif"/>
    <property type="match status" value="1"/>
</dbReference>
<gene>
    <name evidence="3" type="ORF">GCM10009544_50230</name>
</gene>
<feature type="compositionally biased region" description="Basic and acidic residues" evidence="1">
    <location>
        <begin position="300"/>
        <end position="324"/>
    </location>
</feature>
<accession>A0ABP3KLZ5</accession>
<feature type="compositionally biased region" description="Low complexity" evidence="1">
    <location>
        <begin position="207"/>
        <end position="230"/>
    </location>
</feature>
<dbReference type="InterPro" id="IPR011055">
    <property type="entry name" value="Dup_hybrid_motif"/>
</dbReference>
<comment type="caution">
    <text evidence="3">The sequence shown here is derived from an EMBL/GenBank/DDBJ whole genome shotgun (WGS) entry which is preliminary data.</text>
</comment>
<dbReference type="Proteomes" id="UP001499895">
    <property type="component" value="Unassembled WGS sequence"/>
</dbReference>
<evidence type="ECO:0000256" key="1">
    <source>
        <dbReference type="SAM" id="MobiDB-lite"/>
    </source>
</evidence>
<dbReference type="InterPro" id="IPR016047">
    <property type="entry name" value="M23ase_b-sheet_dom"/>
</dbReference>
<evidence type="ECO:0000313" key="4">
    <source>
        <dbReference type="Proteomes" id="UP001499895"/>
    </source>
</evidence>
<dbReference type="PANTHER" id="PTHR21666:SF270">
    <property type="entry name" value="MUREIN HYDROLASE ACTIVATOR ENVC"/>
    <property type="match status" value="1"/>
</dbReference>